<keyword evidence="2" id="KW-1133">Transmembrane helix</keyword>
<protein>
    <submittedName>
        <fullName evidence="3">Uncharacterized protein</fullName>
    </submittedName>
</protein>
<comment type="caution">
    <text evidence="3">The sequence shown here is derived from an EMBL/GenBank/DDBJ whole genome shotgun (WGS) entry which is preliminary data.</text>
</comment>
<gene>
    <name evidence="3" type="ORF">Pla52n_64710</name>
</gene>
<evidence type="ECO:0000313" key="3">
    <source>
        <dbReference type="EMBL" id="TWT91998.1"/>
    </source>
</evidence>
<keyword evidence="2" id="KW-0812">Transmembrane</keyword>
<organism evidence="3 4">
    <name type="scientific">Stieleria varia</name>
    <dbReference type="NCBI Taxonomy" id="2528005"/>
    <lineage>
        <taxon>Bacteria</taxon>
        <taxon>Pseudomonadati</taxon>
        <taxon>Planctomycetota</taxon>
        <taxon>Planctomycetia</taxon>
        <taxon>Pirellulales</taxon>
        <taxon>Pirellulaceae</taxon>
        <taxon>Stieleria</taxon>
    </lineage>
</organism>
<dbReference type="Proteomes" id="UP000320176">
    <property type="component" value="Unassembled WGS sequence"/>
</dbReference>
<evidence type="ECO:0000256" key="2">
    <source>
        <dbReference type="SAM" id="Phobius"/>
    </source>
</evidence>
<feature type="region of interest" description="Disordered" evidence="1">
    <location>
        <begin position="31"/>
        <end position="63"/>
    </location>
</feature>
<accession>A0A5C5ZYB1</accession>
<dbReference type="EMBL" id="SJPN01000013">
    <property type="protein sequence ID" value="TWT91998.1"/>
    <property type="molecule type" value="Genomic_DNA"/>
</dbReference>
<evidence type="ECO:0000313" key="4">
    <source>
        <dbReference type="Proteomes" id="UP000320176"/>
    </source>
</evidence>
<name>A0A5C5ZYB1_9BACT</name>
<proteinExistence type="predicted"/>
<feature type="transmembrane region" description="Helical" evidence="2">
    <location>
        <begin position="6"/>
        <end position="22"/>
    </location>
</feature>
<dbReference type="AlphaFoldDB" id="A0A5C5ZYB1"/>
<reference evidence="3 4" key="1">
    <citation type="submission" date="2019-02" db="EMBL/GenBank/DDBJ databases">
        <title>Deep-cultivation of Planctomycetes and their phenomic and genomic characterization uncovers novel biology.</title>
        <authorList>
            <person name="Wiegand S."/>
            <person name="Jogler M."/>
            <person name="Boedeker C."/>
            <person name="Pinto D."/>
            <person name="Vollmers J."/>
            <person name="Rivas-Marin E."/>
            <person name="Kohn T."/>
            <person name="Peeters S.H."/>
            <person name="Heuer A."/>
            <person name="Rast P."/>
            <person name="Oberbeckmann S."/>
            <person name="Bunk B."/>
            <person name="Jeske O."/>
            <person name="Meyerdierks A."/>
            <person name="Storesund J.E."/>
            <person name="Kallscheuer N."/>
            <person name="Luecker S."/>
            <person name="Lage O.M."/>
            <person name="Pohl T."/>
            <person name="Merkel B.J."/>
            <person name="Hornburger P."/>
            <person name="Mueller R.-W."/>
            <person name="Bruemmer F."/>
            <person name="Labrenz M."/>
            <person name="Spormann A.M."/>
            <person name="Op Den Camp H."/>
            <person name="Overmann J."/>
            <person name="Amann R."/>
            <person name="Jetten M.S.M."/>
            <person name="Mascher T."/>
            <person name="Medema M.H."/>
            <person name="Devos D.P."/>
            <person name="Kaster A.-K."/>
            <person name="Ovreas L."/>
            <person name="Rohde M."/>
            <person name="Galperin M.Y."/>
            <person name="Jogler C."/>
        </authorList>
    </citation>
    <scope>NUCLEOTIDE SEQUENCE [LARGE SCALE GENOMIC DNA]</scope>
    <source>
        <strain evidence="3 4">Pla52n</strain>
    </source>
</reference>
<evidence type="ECO:0000256" key="1">
    <source>
        <dbReference type="SAM" id="MobiDB-lite"/>
    </source>
</evidence>
<keyword evidence="4" id="KW-1185">Reference proteome</keyword>
<sequence>MKLIGNTILIVLVAFGIIFRIERIKRAIKGEPSSSWHVGQDHAKGRSSSGGSSSSMQSNPFAE</sequence>
<keyword evidence="2" id="KW-0472">Membrane</keyword>